<sequence>MISHSLYEKYKKDTQDFSYWLANEYITLFVSNQRNPGSTPQRPQFDFRHPPKVNDFIPLATYIASQNGPVPYHVFSALASAIHKRSIATASYTAQAGAPVNPNQAASDASHQHFTDILAHCRSILGGDGWVADNIRAKVEPSIERVQEELSSRFRALYVQVVEASSEEEEQASSSRPRQQRRPGKGKGKKKGKSNKGKAKQPAREQVYQVISMESLRNIDGQDAMTINYLIAVHSAAQQWIELRYCIQRQWVQVAYGDLNTAVAAATSKVAVSMVQRTNAAIFADFAGNDSYLSIVNALARGDINNAQGTFQVDISNEAGRGVRNRTISDVKEQFLYNTYMALKDFLDDFRLNRTGRPTNRLGRTLATWDSTVILANLSRDERMAWRRIYIINWLYDLVNVSSAAQLKKNRESRGPKSLEHVDWTGNERTIFGLNEFAVDITRMAMQKGNFQVETLIQLHHVFQLQCIVDSFTTSRGWFIPMEGSMHVLSEPADFRTTRDIDIFLDRQRQFVSGGYRVSVNNMEAKLVSSCEDVPHFRGLLDHILISGEDFHDYLGQHVYANNEKRMIWEGIEPSRFGTADANGLHKYSPYLCGAGLEEALSLSYKQMMWLWQVMREPILILHIYKFLKQHNYFDKPIPLWEALAVLFKRGVFRDHQNDTTNSGKALTTLLNMRQSLSLTEGENIHKSFDITACHNFNRQSALSAYQKANWNSGQVILDQSSDEDLSVLLAMLHRGDDGEEQAAITRSTENTVGAESGAVEETEPAGEISTIETTTQATGDDGALPAPGPPNLPRPGPDSEERDQDVISWANGEFLDDICGFALARPLRPLSSINYASVTVAILGAFDEIDKRLRQAQNRMYGTYRDRNHPEYHQGRRAKTIHERGTMFLHALDLYRTPEQEKREVWDPPAKEVLQITADVLAAEPRKIWEFTYWNSLTWVEDARLEAAENA</sequence>
<dbReference type="PANTHER" id="PTHR38795">
    <property type="entry name" value="DUF6604 DOMAIN-CONTAINING PROTEIN"/>
    <property type="match status" value="1"/>
</dbReference>
<proteinExistence type="predicted"/>
<dbReference type="PIRSF" id="PIRSF028035">
    <property type="entry name" value="UCP028035"/>
    <property type="match status" value="1"/>
</dbReference>
<dbReference type="AlphaFoldDB" id="A0A2L2T4F1"/>
<feature type="domain" description="DUF6604" evidence="2">
    <location>
        <begin position="9"/>
        <end position="283"/>
    </location>
</feature>
<organism evidence="3 4">
    <name type="scientific">Fusarium venenatum</name>
    <dbReference type="NCBI Taxonomy" id="56646"/>
    <lineage>
        <taxon>Eukaryota</taxon>
        <taxon>Fungi</taxon>
        <taxon>Dikarya</taxon>
        <taxon>Ascomycota</taxon>
        <taxon>Pezizomycotina</taxon>
        <taxon>Sordariomycetes</taxon>
        <taxon>Hypocreomycetidae</taxon>
        <taxon>Hypocreales</taxon>
        <taxon>Nectriaceae</taxon>
        <taxon>Fusarium</taxon>
    </lineage>
</organism>
<feature type="compositionally biased region" description="Basic residues" evidence="1">
    <location>
        <begin position="178"/>
        <end position="201"/>
    </location>
</feature>
<dbReference type="STRING" id="56646.A0A2L2T4F1"/>
<dbReference type="Pfam" id="PF20253">
    <property type="entry name" value="DUF6604"/>
    <property type="match status" value="1"/>
</dbReference>
<accession>A0A2L2T4F1</accession>
<feature type="region of interest" description="Disordered" evidence="1">
    <location>
        <begin position="747"/>
        <end position="803"/>
    </location>
</feature>
<reference evidence="4" key="1">
    <citation type="submission" date="2014-10" db="EMBL/GenBank/DDBJ databases">
        <authorList>
            <person name="King R."/>
        </authorList>
    </citation>
    <scope>NUCLEOTIDE SEQUENCE [LARGE SCALE GENOMIC DNA]</scope>
    <source>
        <strain evidence="4">A3/5</strain>
    </source>
</reference>
<dbReference type="PANTHER" id="PTHR38795:SF1">
    <property type="entry name" value="DUF6604 DOMAIN-CONTAINING PROTEIN"/>
    <property type="match status" value="1"/>
</dbReference>
<dbReference type="Proteomes" id="UP000245910">
    <property type="component" value="Chromosome I"/>
</dbReference>
<evidence type="ECO:0000313" key="4">
    <source>
        <dbReference type="Proteomes" id="UP000245910"/>
    </source>
</evidence>
<evidence type="ECO:0000259" key="2">
    <source>
        <dbReference type="Pfam" id="PF20253"/>
    </source>
</evidence>
<feature type="compositionally biased region" description="Pro residues" evidence="1">
    <location>
        <begin position="787"/>
        <end position="797"/>
    </location>
</feature>
<dbReference type="InterPro" id="IPR016864">
    <property type="entry name" value="UCP028035"/>
</dbReference>
<evidence type="ECO:0000313" key="3">
    <source>
        <dbReference type="EMBL" id="CEI65654.1"/>
    </source>
</evidence>
<protein>
    <recommendedName>
        <fullName evidence="2">DUF6604 domain-containing protein</fullName>
    </recommendedName>
</protein>
<feature type="region of interest" description="Disordered" evidence="1">
    <location>
        <begin position="167"/>
        <end position="205"/>
    </location>
</feature>
<name>A0A2L2T4F1_9HYPO</name>
<keyword evidence="4" id="KW-1185">Reference proteome</keyword>
<dbReference type="EMBL" id="LN649229">
    <property type="protein sequence ID" value="CEI65654.1"/>
    <property type="molecule type" value="Genomic_DNA"/>
</dbReference>
<dbReference type="InterPro" id="IPR046539">
    <property type="entry name" value="DUF6604"/>
</dbReference>
<evidence type="ECO:0000256" key="1">
    <source>
        <dbReference type="SAM" id="MobiDB-lite"/>
    </source>
</evidence>